<dbReference type="Pfam" id="PF00041">
    <property type="entry name" value="fn3"/>
    <property type="match status" value="1"/>
</dbReference>
<protein>
    <submittedName>
        <fullName evidence="5">Down syndrome cell adhesion molecule homolog</fullName>
    </submittedName>
</protein>
<evidence type="ECO:0000256" key="1">
    <source>
        <dbReference type="ARBA" id="ARBA00022737"/>
    </source>
</evidence>
<evidence type="ECO:0000259" key="4">
    <source>
        <dbReference type="PROSITE" id="PS50853"/>
    </source>
</evidence>
<dbReference type="PROSITE" id="PS50835">
    <property type="entry name" value="IG_LIKE"/>
    <property type="match status" value="1"/>
</dbReference>
<dbReference type="InterPro" id="IPR003961">
    <property type="entry name" value="FN3_dom"/>
</dbReference>
<reference evidence="5 6" key="1">
    <citation type="journal article" date="2019" name="Commun. Biol.">
        <title>The bagworm genome reveals a unique fibroin gene that provides high tensile strength.</title>
        <authorList>
            <person name="Kono N."/>
            <person name="Nakamura H."/>
            <person name="Ohtoshi R."/>
            <person name="Tomita M."/>
            <person name="Numata K."/>
            <person name="Arakawa K."/>
        </authorList>
    </citation>
    <scope>NUCLEOTIDE SEQUENCE [LARGE SCALE GENOMIC DNA]</scope>
</reference>
<accession>A0A4C1W5C0</accession>
<dbReference type="Proteomes" id="UP000299102">
    <property type="component" value="Unassembled WGS sequence"/>
</dbReference>
<dbReference type="SUPFAM" id="SSF49265">
    <property type="entry name" value="Fibronectin type III"/>
    <property type="match status" value="1"/>
</dbReference>
<dbReference type="InterPro" id="IPR013783">
    <property type="entry name" value="Ig-like_fold"/>
</dbReference>
<dbReference type="STRING" id="151549.A0A4C1W5C0"/>
<dbReference type="CDD" id="cd00063">
    <property type="entry name" value="FN3"/>
    <property type="match status" value="2"/>
</dbReference>
<feature type="domain" description="Fibronectin type-III" evidence="4">
    <location>
        <begin position="87"/>
        <end position="189"/>
    </location>
</feature>
<evidence type="ECO:0000313" key="5">
    <source>
        <dbReference type="EMBL" id="GBP46203.1"/>
    </source>
</evidence>
<keyword evidence="6" id="KW-1185">Reference proteome</keyword>
<proteinExistence type="predicted"/>
<dbReference type="PANTHER" id="PTHR44170:SF56">
    <property type="entry name" value="FIBRONECTIN TYPE-III DOMAIN-CONTAINING PROTEIN"/>
    <property type="match status" value="1"/>
</dbReference>
<dbReference type="Gene3D" id="2.60.40.10">
    <property type="entry name" value="Immunoglobulins"/>
    <property type="match status" value="3"/>
</dbReference>
<dbReference type="GO" id="GO:0098609">
    <property type="term" value="P:cell-cell adhesion"/>
    <property type="evidence" value="ECO:0007669"/>
    <property type="project" value="TreeGrafter"/>
</dbReference>
<gene>
    <name evidence="5" type="primary">DSCAM</name>
    <name evidence="5" type="ORF">EVAR_82201_1</name>
</gene>
<dbReference type="SUPFAM" id="SSF48726">
    <property type="entry name" value="Immunoglobulin"/>
    <property type="match status" value="1"/>
</dbReference>
<evidence type="ECO:0000313" key="6">
    <source>
        <dbReference type="Proteomes" id="UP000299102"/>
    </source>
</evidence>
<dbReference type="PANTHER" id="PTHR44170">
    <property type="entry name" value="PROTEIN SIDEKICK"/>
    <property type="match status" value="1"/>
</dbReference>
<feature type="domain" description="Ig-like" evidence="3">
    <location>
        <begin position="185"/>
        <end position="278"/>
    </location>
</feature>
<dbReference type="InterPro" id="IPR036116">
    <property type="entry name" value="FN3_sf"/>
</dbReference>
<name>A0A4C1W5C0_EUMVA</name>
<dbReference type="InterPro" id="IPR003599">
    <property type="entry name" value="Ig_sub"/>
</dbReference>
<dbReference type="SMART" id="SM00409">
    <property type="entry name" value="IG"/>
    <property type="match status" value="1"/>
</dbReference>
<keyword evidence="1" id="KW-0677">Repeat</keyword>
<dbReference type="EMBL" id="BGZK01000479">
    <property type="protein sequence ID" value="GBP46203.1"/>
    <property type="molecule type" value="Genomic_DNA"/>
</dbReference>
<comment type="caution">
    <text evidence="5">The sequence shown here is derived from an EMBL/GenBank/DDBJ whole genome shotgun (WGS) entry which is preliminary data.</text>
</comment>
<dbReference type="Pfam" id="PF13927">
    <property type="entry name" value="Ig_3"/>
    <property type="match status" value="1"/>
</dbReference>
<keyword evidence="2" id="KW-1015">Disulfide bond</keyword>
<dbReference type="OrthoDB" id="8923679at2759"/>
<evidence type="ECO:0000259" key="3">
    <source>
        <dbReference type="PROSITE" id="PS50835"/>
    </source>
</evidence>
<dbReference type="SMART" id="SM00060">
    <property type="entry name" value="FN3"/>
    <property type="match status" value="1"/>
</dbReference>
<sequence length="322" mass="35191">MLVAASRQLRLMVRLSRLTVSKLEENLSSASYGRQWHNATSLVTELRLQGLQKHANYTVKVAGFSNYGTGPYSSAIVCSTLQDVPEAPAEIKLVAQSASSLLVSWKRPAQTNGRLTHYTVYVKPAASNDGPTAHKVEPTSDSGVYELTQTLELKGLTVGRQYDVWVTASTAVGEGPVSSRATNAPSQRVVAGVWSLGGPVRVPVRSSLLLRCGCVGSPQPRTVWYHNQNIITHHPRFTRNKDDSLSIQSIDQSLSGNYTCLAKNLYGSDSVVYAVRVLPLPDPPALRATPYKDSILVQWDDVKVSNDTSPYELSEFTVFFVP</sequence>
<dbReference type="AlphaFoldDB" id="A0A4C1W5C0"/>
<evidence type="ECO:0000256" key="2">
    <source>
        <dbReference type="ARBA" id="ARBA00023157"/>
    </source>
</evidence>
<dbReference type="InterPro" id="IPR036179">
    <property type="entry name" value="Ig-like_dom_sf"/>
</dbReference>
<organism evidence="5 6">
    <name type="scientific">Eumeta variegata</name>
    <name type="common">Bagworm moth</name>
    <name type="synonym">Eumeta japonica</name>
    <dbReference type="NCBI Taxonomy" id="151549"/>
    <lineage>
        <taxon>Eukaryota</taxon>
        <taxon>Metazoa</taxon>
        <taxon>Ecdysozoa</taxon>
        <taxon>Arthropoda</taxon>
        <taxon>Hexapoda</taxon>
        <taxon>Insecta</taxon>
        <taxon>Pterygota</taxon>
        <taxon>Neoptera</taxon>
        <taxon>Endopterygota</taxon>
        <taxon>Lepidoptera</taxon>
        <taxon>Glossata</taxon>
        <taxon>Ditrysia</taxon>
        <taxon>Tineoidea</taxon>
        <taxon>Psychidae</taxon>
        <taxon>Oiketicinae</taxon>
        <taxon>Eumeta</taxon>
    </lineage>
</organism>
<dbReference type="InterPro" id="IPR007110">
    <property type="entry name" value="Ig-like_dom"/>
</dbReference>
<dbReference type="PROSITE" id="PS50853">
    <property type="entry name" value="FN3"/>
    <property type="match status" value="1"/>
</dbReference>